<evidence type="ECO:0000313" key="1">
    <source>
        <dbReference type="EMBL" id="KTD69854.1"/>
    </source>
</evidence>
<dbReference type="EMBL" id="LNYU01000004">
    <property type="protein sequence ID" value="KTD69854.1"/>
    <property type="molecule type" value="Genomic_DNA"/>
</dbReference>
<gene>
    <name evidence="1" type="ORF">Lsan_0132</name>
</gene>
<organism evidence="1 2">
    <name type="scientific">Legionella santicrucis</name>
    <dbReference type="NCBI Taxonomy" id="45074"/>
    <lineage>
        <taxon>Bacteria</taxon>
        <taxon>Pseudomonadati</taxon>
        <taxon>Pseudomonadota</taxon>
        <taxon>Gammaproteobacteria</taxon>
        <taxon>Legionellales</taxon>
        <taxon>Legionellaceae</taxon>
        <taxon>Legionella</taxon>
    </lineage>
</organism>
<evidence type="ECO:0000313" key="2">
    <source>
        <dbReference type="Proteomes" id="UP000054703"/>
    </source>
</evidence>
<sequence length="115" mass="13371">MIVIKKLDELHINELSSYLNHYQETTMFIRNNLYHSGITYQDAPFHGEYYGSFENNKINGVLAHYWNGNLMMQTENFSALSALASCSLFACKQDFILRNHLSMTRHPNFSVKCLD</sequence>
<dbReference type="STRING" id="45074.Lsan_0132"/>
<keyword evidence="1" id="KW-0808">Transferase</keyword>
<reference evidence="1 2" key="1">
    <citation type="submission" date="2015-11" db="EMBL/GenBank/DDBJ databases">
        <title>Genomic analysis of 38 Legionella species identifies large and diverse effector repertoires.</title>
        <authorList>
            <person name="Burstein D."/>
            <person name="Amaro F."/>
            <person name="Zusman T."/>
            <person name="Lifshitz Z."/>
            <person name="Cohen O."/>
            <person name="Gilbert J.A."/>
            <person name="Pupko T."/>
            <person name="Shuman H.A."/>
            <person name="Segal G."/>
        </authorList>
    </citation>
    <scope>NUCLEOTIDE SEQUENCE [LARGE SCALE GENOMIC DNA]</scope>
    <source>
        <strain evidence="1 2">SC-63-C7</strain>
    </source>
</reference>
<proteinExistence type="predicted"/>
<name>A0A0W0ZLV1_9GAMM</name>
<dbReference type="Proteomes" id="UP000054703">
    <property type="component" value="Unassembled WGS sequence"/>
</dbReference>
<protein>
    <submittedName>
        <fullName evidence="1">GNAT family acetyltransferase</fullName>
    </submittedName>
</protein>
<keyword evidence="2" id="KW-1185">Reference proteome</keyword>
<dbReference type="GO" id="GO:0016740">
    <property type="term" value="F:transferase activity"/>
    <property type="evidence" value="ECO:0007669"/>
    <property type="project" value="UniProtKB-KW"/>
</dbReference>
<comment type="caution">
    <text evidence="1">The sequence shown here is derived from an EMBL/GenBank/DDBJ whole genome shotgun (WGS) entry which is preliminary data.</text>
</comment>
<accession>A0A0W0ZLV1</accession>
<dbReference type="AlphaFoldDB" id="A0A0W0ZLV1"/>